<dbReference type="AlphaFoldDB" id="A0A562LF43"/>
<sequence length="226" mass="23546">MSNRRAIVIAALVVIVAGLIAVLTVRTLAGRNAAPVAATDAPVATSVAPPAETATETPAPTTDEAPPPWATSDAASDAAQAATSTTATATDPVRERQLRELQQAMKGVIAESTQRSAATYQHLSKALDTLEQMNDPTVTAQINLDAVRNNLDVSMRMQALAQQLQQIMTEADSPERKQRLDATMAQFRMLQSQLRSDVSAAGSSLPAPAAPTRAPAASSIAPAAAR</sequence>
<name>A0A562LF43_9GAMM</name>
<evidence type="ECO:0000256" key="1">
    <source>
        <dbReference type="SAM" id="MobiDB-lite"/>
    </source>
</evidence>
<organism evidence="2 3">
    <name type="scientific">Luteimonas cucumeris</name>
    <dbReference type="NCBI Taxonomy" id="985012"/>
    <lineage>
        <taxon>Bacteria</taxon>
        <taxon>Pseudomonadati</taxon>
        <taxon>Pseudomonadota</taxon>
        <taxon>Gammaproteobacteria</taxon>
        <taxon>Lysobacterales</taxon>
        <taxon>Lysobacteraceae</taxon>
        <taxon>Luteimonas</taxon>
    </lineage>
</organism>
<protein>
    <submittedName>
        <fullName evidence="2">Uncharacterized protein</fullName>
    </submittedName>
</protein>
<gene>
    <name evidence="2" type="ORF">IP90_00492</name>
</gene>
<evidence type="ECO:0000313" key="2">
    <source>
        <dbReference type="EMBL" id="TWI06227.1"/>
    </source>
</evidence>
<accession>A0A562LF43</accession>
<dbReference type="Proteomes" id="UP000315167">
    <property type="component" value="Unassembled WGS sequence"/>
</dbReference>
<proteinExistence type="predicted"/>
<feature type="region of interest" description="Disordered" evidence="1">
    <location>
        <begin position="34"/>
        <end position="94"/>
    </location>
</feature>
<dbReference type="EMBL" id="VLKN01000001">
    <property type="protein sequence ID" value="TWI06227.1"/>
    <property type="molecule type" value="Genomic_DNA"/>
</dbReference>
<feature type="compositionally biased region" description="Low complexity" evidence="1">
    <location>
        <begin position="34"/>
        <end position="91"/>
    </location>
</feature>
<comment type="caution">
    <text evidence="2">The sequence shown here is derived from an EMBL/GenBank/DDBJ whole genome shotgun (WGS) entry which is preliminary data.</text>
</comment>
<keyword evidence="3" id="KW-1185">Reference proteome</keyword>
<reference evidence="2 3" key="1">
    <citation type="journal article" date="2015" name="Stand. Genomic Sci.">
        <title>Genomic Encyclopedia of Bacterial and Archaeal Type Strains, Phase III: the genomes of soil and plant-associated and newly described type strains.</title>
        <authorList>
            <person name="Whitman W.B."/>
            <person name="Woyke T."/>
            <person name="Klenk H.P."/>
            <person name="Zhou Y."/>
            <person name="Lilburn T.G."/>
            <person name="Beck B.J."/>
            <person name="De Vos P."/>
            <person name="Vandamme P."/>
            <person name="Eisen J.A."/>
            <person name="Garrity G."/>
            <person name="Hugenholtz P."/>
            <person name="Kyrpides N.C."/>
        </authorList>
    </citation>
    <scope>NUCLEOTIDE SEQUENCE [LARGE SCALE GENOMIC DNA]</scope>
    <source>
        <strain evidence="2 3">CGMCC 1.10821</strain>
    </source>
</reference>
<evidence type="ECO:0000313" key="3">
    <source>
        <dbReference type="Proteomes" id="UP000315167"/>
    </source>
</evidence>
<dbReference type="RefSeq" id="WP_144898019.1">
    <property type="nucleotide sequence ID" value="NZ_VLKN01000001.1"/>
</dbReference>
<feature type="compositionally biased region" description="Low complexity" evidence="1">
    <location>
        <begin position="199"/>
        <end position="226"/>
    </location>
</feature>
<feature type="region of interest" description="Disordered" evidence="1">
    <location>
        <begin position="197"/>
        <end position="226"/>
    </location>
</feature>